<evidence type="ECO:0000313" key="2">
    <source>
        <dbReference type="EMBL" id="CAD2143902.1"/>
    </source>
</evidence>
<dbReference type="EMBL" id="CAJEWN010000032">
    <property type="protein sequence ID" value="CAD2143902.1"/>
    <property type="molecule type" value="Genomic_DNA"/>
</dbReference>
<dbReference type="AlphaFoldDB" id="A0A6V7U2Z6"/>
<feature type="compositionally biased region" description="Polar residues" evidence="1">
    <location>
        <begin position="103"/>
        <end position="122"/>
    </location>
</feature>
<feature type="compositionally biased region" description="Polar residues" evidence="1">
    <location>
        <begin position="28"/>
        <end position="46"/>
    </location>
</feature>
<feature type="compositionally biased region" description="Polar residues" evidence="1">
    <location>
        <begin position="1"/>
        <end position="12"/>
    </location>
</feature>
<feature type="compositionally biased region" description="Polar residues" evidence="1">
    <location>
        <begin position="176"/>
        <end position="185"/>
    </location>
</feature>
<proteinExistence type="predicted"/>
<gene>
    <name evidence="2" type="ORF">MENT_LOCUS7761</name>
</gene>
<feature type="region of interest" description="Disordered" evidence="1">
    <location>
        <begin position="159"/>
        <end position="185"/>
    </location>
</feature>
<feature type="region of interest" description="Disordered" evidence="1">
    <location>
        <begin position="1"/>
        <end position="127"/>
    </location>
</feature>
<accession>A0A6V7U2Z6</accession>
<evidence type="ECO:0000313" key="3">
    <source>
        <dbReference type="Proteomes" id="UP000580250"/>
    </source>
</evidence>
<comment type="caution">
    <text evidence="2">The sequence shown here is derived from an EMBL/GenBank/DDBJ whole genome shotgun (WGS) entry which is preliminary data.</text>
</comment>
<name>A0A6V7U2Z6_MELEN</name>
<protein>
    <submittedName>
        <fullName evidence="2">Uncharacterized protein</fullName>
    </submittedName>
</protein>
<feature type="compositionally biased region" description="Low complexity" evidence="1">
    <location>
        <begin position="81"/>
        <end position="101"/>
    </location>
</feature>
<evidence type="ECO:0000256" key="1">
    <source>
        <dbReference type="SAM" id="MobiDB-lite"/>
    </source>
</evidence>
<sequence length="282" mass="31958">MPNHVPIQQPSIDKNRRQPRSDLWAMNPTKQPQIPNHVNKSLQLSPDSKRRSPACHSPSKAPSPSSLSRRKCSTGEDPGTSSQELLSPSLWPSSPSSTPWLRNYSNAESATDSSQRPISSQLPPFRIGGECGTIEKIEREKEEFPSALQLIAAQQRNRSTSPRKVFGQKTAEIVSGSRSRSPAKKQQQQWAKTLDYLQPQCRLEGCSAAILVEDVRFLVCKHQLSHSSDFFRALFLKSHALPMEGVRHLREDEYLIQVSSLRHPPQALQFQWFWKLQYPLQC</sequence>
<dbReference type="Proteomes" id="UP000580250">
    <property type="component" value="Unassembled WGS sequence"/>
</dbReference>
<feature type="compositionally biased region" description="Low complexity" evidence="1">
    <location>
        <begin position="54"/>
        <end position="67"/>
    </location>
</feature>
<reference evidence="2 3" key="1">
    <citation type="submission" date="2020-08" db="EMBL/GenBank/DDBJ databases">
        <authorList>
            <person name="Koutsovoulos G."/>
            <person name="Danchin GJ E."/>
        </authorList>
    </citation>
    <scope>NUCLEOTIDE SEQUENCE [LARGE SCALE GENOMIC DNA]</scope>
</reference>
<organism evidence="2 3">
    <name type="scientific">Meloidogyne enterolobii</name>
    <name type="common">Root-knot nematode worm</name>
    <name type="synonym">Meloidogyne mayaguensis</name>
    <dbReference type="NCBI Taxonomy" id="390850"/>
    <lineage>
        <taxon>Eukaryota</taxon>
        <taxon>Metazoa</taxon>
        <taxon>Ecdysozoa</taxon>
        <taxon>Nematoda</taxon>
        <taxon>Chromadorea</taxon>
        <taxon>Rhabditida</taxon>
        <taxon>Tylenchina</taxon>
        <taxon>Tylenchomorpha</taxon>
        <taxon>Tylenchoidea</taxon>
        <taxon>Meloidogynidae</taxon>
        <taxon>Meloidogyninae</taxon>
        <taxon>Meloidogyne</taxon>
    </lineage>
</organism>